<dbReference type="Proteomes" id="UP000243052">
    <property type="component" value="Chromosome iv"/>
</dbReference>
<dbReference type="GeneID" id="28724142"/>
<reference evidence="1 2" key="1">
    <citation type="submission" date="2016-01" db="EMBL/GenBank/DDBJ databases">
        <title>Genome sequence of the yeast Holleya sinecauda.</title>
        <authorList>
            <person name="Dietrich F.S."/>
        </authorList>
    </citation>
    <scope>NUCLEOTIDE SEQUENCE [LARGE SCALE GENOMIC DNA]</scope>
    <source>
        <strain evidence="1 2">ATCC 58844</strain>
    </source>
</reference>
<dbReference type="AlphaFoldDB" id="A0A0X8HS76"/>
<keyword evidence="2" id="KW-1185">Reference proteome</keyword>
<gene>
    <name evidence="1" type="ORF">AW171_hschr42795</name>
</gene>
<sequence length="89" mass="9907">MCLFIGEQNQHKTLELKDETAVNPNKQQLANEQAKTAYTCSNGCYSDDDDDDDDDGDDLIVDFNTGSLQAVSVRNWSLMMNITQGLSEL</sequence>
<organism evidence="1 2">
    <name type="scientific">Eremothecium sinecaudum</name>
    <dbReference type="NCBI Taxonomy" id="45286"/>
    <lineage>
        <taxon>Eukaryota</taxon>
        <taxon>Fungi</taxon>
        <taxon>Dikarya</taxon>
        <taxon>Ascomycota</taxon>
        <taxon>Saccharomycotina</taxon>
        <taxon>Saccharomycetes</taxon>
        <taxon>Saccharomycetales</taxon>
        <taxon>Saccharomycetaceae</taxon>
        <taxon>Eremothecium</taxon>
    </lineage>
</organism>
<dbReference type="EMBL" id="CP014244">
    <property type="protein sequence ID" value="AMD20876.1"/>
    <property type="molecule type" value="Genomic_DNA"/>
</dbReference>
<dbReference type="RefSeq" id="XP_017987872.1">
    <property type="nucleotide sequence ID" value="XM_018132383.1"/>
</dbReference>
<evidence type="ECO:0000313" key="2">
    <source>
        <dbReference type="Proteomes" id="UP000243052"/>
    </source>
</evidence>
<proteinExistence type="predicted"/>
<name>A0A0X8HS76_9SACH</name>
<protein>
    <submittedName>
        <fullName evidence="1">HDR134Cp</fullName>
    </submittedName>
</protein>
<accession>A0A0X8HS76</accession>
<evidence type="ECO:0000313" key="1">
    <source>
        <dbReference type="EMBL" id="AMD20876.1"/>
    </source>
</evidence>